<organism evidence="3 4">
    <name type="scientific">Strigomonas culicis</name>
    <dbReference type="NCBI Taxonomy" id="28005"/>
    <lineage>
        <taxon>Eukaryota</taxon>
        <taxon>Discoba</taxon>
        <taxon>Euglenozoa</taxon>
        <taxon>Kinetoplastea</taxon>
        <taxon>Metakinetoplastina</taxon>
        <taxon>Trypanosomatida</taxon>
        <taxon>Trypanosomatidae</taxon>
        <taxon>Strigomonadinae</taxon>
        <taxon>Strigomonas</taxon>
    </lineage>
</organism>
<keyword evidence="4" id="KW-1185">Reference proteome</keyword>
<dbReference type="EMBL" id="ATMH01005707">
    <property type="protein sequence ID" value="EPY27525.1"/>
    <property type="molecule type" value="Genomic_DNA"/>
</dbReference>
<protein>
    <recommendedName>
        <fullName evidence="2">Right handed beta helix domain-containing protein</fullName>
    </recommendedName>
</protein>
<evidence type="ECO:0000313" key="4">
    <source>
        <dbReference type="Proteomes" id="UP000015354"/>
    </source>
</evidence>
<dbReference type="Pfam" id="PF13229">
    <property type="entry name" value="Beta_helix"/>
    <property type="match status" value="1"/>
</dbReference>
<sequence length="335" mass="36088">MPPPLEPLGPAAAAGKGAKPKKGKKNKITPEEQAELDRQRAEQEAELLQKTEEAIAMAQKQEEYLMTFAHPSRWASVEVTNVTFDGPVVVRRAHVTFRNCCFAAAAPQEAQLTVTQYCQVVCHKCTFEAPAHSGLYVLPTATVRTSQCLFTGVSQESLADSLRAGEAAPQGQDGDFLLTPELAARAADAKAARPAAVGVYHDGGAVLAVEGCRFIALGTGMLVRTHSRQEAVEAVGAASVTLRSNVFHHIFNTAITLDKNTRGATLAQNRVSDCGYYGLDCHAGSTDVRVDKNIFSVGALVRIRQGADVRMLNNQFHSVPIDETKVANPNYEPKY</sequence>
<evidence type="ECO:0000313" key="3">
    <source>
        <dbReference type="EMBL" id="EPY27525.1"/>
    </source>
</evidence>
<dbReference type="InterPro" id="IPR011050">
    <property type="entry name" value="Pectin_lyase_fold/virulence"/>
</dbReference>
<gene>
    <name evidence="3" type="ORF">STCU_05707</name>
</gene>
<evidence type="ECO:0000256" key="1">
    <source>
        <dbReference type="SAM" id="MobiDB-lite"/>
    </source>
</evidence>
<reference evidence="3 4" key="1">
    <citation type="journal article" date="2013" name="PLoS ONE">
        <title>Predicting the Proteins of Angomonas deanei, Strigomonas culicis and Their Respective Endosymbionts Reveals New Aspects of the Trypanosomatidae Family.</title>
        <authorList>
            <person name="Motta M.C."/>
            <person name="Martins A.C."/>
            <person name="de Souza S.S."/>
            <person name="Catta-Preta C.M."/>
            <person name="Silva R."/>
            <person name="Klein C.C."/>
            <person name="de Almeida L.G."/>
            <person name="de Lima Cunha O."/>
            <person name="Ciapina L.P."/>
            <person name="Brocchi M."/>
            <person name="Colabardini A.C."/>
            <person name="de Araujo Lima B."/>
            <person name="Machado C.R."/>
            <person name="de Almeida Soares C.M."/>
            <person name="Probst C.M."/>
            <person name="de Menezes C.B."/>
            <person name="Thompson C.E."/>
            <person name="Bartholomeu D.C."/>
            <person name="Gradia D.F."/>
            <person name="Pavoni D.P."/>
            <person name="Grisard E.C."/>
            <person name="Fantinatti-Garboggini F."/>
            <person name="Marchini F.K."/>
            <person name="Rodrigues-Luiz G.F."/>
            <person name="Wagner G."/>
            <person name="Goldman G.H."/>
            <person name="Fietto J.L."/>
            <person name="Elias M.C."/>
            <person name="Goldman M.H."/>
            <person name="Sagot M.F."/>
            <person name="Pereira M."/>
            <person name="Stoco P.H."/>
            <person name="de Mendonca-Neto R.P."/>
            <person name="Teixeira S.M."/>
            <person name="Maciel T.E."/>
            <person name="de Oliveira Mendes T.A."/>
            <person name="Urmenyi T.P."/>
            <person name="de Souza W."/>
            <person name="Schenkman S."/>
            <person name="de Vasconcelos A.T."/>
        </authorList>
    </citation>
    <scope>NUCLEOTIDE SEQUENCE [LARGE SCALE GENOMIC DNA]</scope>
</reference>
<feature type="compositionally biased region" description="Basic residues" evidence="1">
    <location>
        <begin position="18"/>
        <end position="27"/>
    </location>
</feature>
<name>S9VVS5_9TRYP</name>
<dbReference type="AlphaFoldDB" id="S9VVS5"/>
<evidence type="ECO:0000259" key="2">
    <source>
        <dbReference type="Pfam" id="PF13229"/>
    </source>
</evidence>
<accession>S9VVS5</accession>
<dbReference type="Proteomes" id="UP000015354">
    <property type="component" value="Unassembled WGS sequence"/>
</dbReference>
<dbReference type="InterPro" id="IPR039448">
    <property type="entry name" value="Beta_helix"/>
</dbReference>
<dbReference type="InterPro" id="IPR012334">
    <property type="entry name" value="Pectin_lyas_fold"/>
</dbReference>
<comment type="caution">
    <text evidence="3">The sequence shown here is derived from an EMBL/GenBank/DDBJ whole genome shotgun (WGS) entry which is preliminary data.</text>
</comment>
<feature type="compositionally biased region" description="Low complexity" evidence="1">
    <location>
        <begin position="8"/>
        <end position="17"/>
    </location>
</feature>
<proteinExistence type="predicted"/>
<dbReference type="OrthoDB" id="264395at2759"/>
<feature type="region of interest" description="Disordered" evidence="1">
    <location>
        <begin position="1"/>
        <end position="41"/>
    </location>
</feature>
<dbReference type="SUPFAM" id="SSF51126">
    <property type="entry name" value="Pectin lyase-like"/>
    <property type="match status" value="1"/>
</dbReference>
<feature type="domain" description="Right handed beta helix" evidence="2">
    <location>
        <begin position="196"/>
        <end position="318"/>
    </location>
</feature>
<dbReference type="Gene3D" id="2.160.20.10">
    <property type="entry name" value="Single-stranded right-handed beta-helix, Pectin lyase-like"/>
    <property type="match status" value="1"/>
</dbReference>